<feature type="coiled-coil region" evidence="5">
    <location>
        <begin position="919"/>
        <end position="1036"/>
    </location>
</feature>
<feature type="region of interest" description="Disordered" evidence="6">
    <location>
        <begin position="121"/>
        <end position="144"/>
    </location>
</feature>
<dbReference type="PANTHER" id="PTHR18902">
    <property type="entry name" value="NUCLEAR MITOTIC APPARATUS PROTEIN 1-RELATED"/>
    <property type="match status" value="1"/>
</dbReference>
<feature type="region of interest" description="Disordered" evidence="6">
    <location>
        <begin position="171"/>
        <end position="289"/>
    </location>
</feature>
<feature type="compositionally biased region" description="Low complexity" evidence="6">
    <location>
        <begin position="354"/>
        <end position="366"/>
    </location>
</feature>
<sequence length="1405" mass="157521">MGPVQEAVPNGDGVAVAAPAADMDSCLNGPLPPGDTGPTPSPQTKELPTGVAAFCRSLERESQGSNAQGTVHKGDALQSLRLSIPMQETELSSLEPSLELENEEQIRLAARRRLEEQLKQYRVKRHQERSNHSTPKNRPFSTLDPELMLHPEALPRASAVSMTKEYSFLRTNVPRGPKLGSLGIPSSRERKSKSHGGKIHSLADYRTPEAASSGGRASVTDTSSGSLQSNRSASTTVSEVSIAVSESEELPGNARQTGDAASEVDGSEWGTRLDGNDSDSSSYSSASATGSYSTKALAMLARQKAPYTVDGREVAPEAVGQYPSLQEVLQAATNEQRLLEQEGSGEPRSRRDSFSSSVSMGSSVMGSHDEMLQVLKEKMRLEGQLESLARLEDQAELARASQEKQSSLTAEVGTLRQSCSQLEKAMVELQSNLESKNASLASLGTDLQVAEEQYQRLMGKVEEMQQTVASRDRSVQELRQQMGTMQAQLQQVQLERSNLQARLKTSQAEIASLQQLRQWYQQQLTLAQEARVRLQSEMANMQAGKMTQVGVLEHLKLENVTLSHQLTETQQRSIKEKERIAAQLQSIEADMLDQEAAFRQIRDAKSMVEDDLQHKLEEFEEERERLQKLANSASSLERELEQVRLTLSQKDLQLEALQQEHLDLMRQLTSAQENLQTKEQSLNQLEVRYLELEAQLAEVQTDASAKEDTIQYLQNEKIVLEVALQAARADKGELDEGAQRLGEGVLVAGDVLNQIRQEVQVKASQVMVEAYRRDASSKDQLISELKATKKRLLSEAKELRQELLNAQGEKKAAELEQDRLQKEVVRLQEQMCSLEEHLHAIQSERDQLETQIQSVQLEQSQLAAVTEENEGLRKQLEQMQQDAKKAFSEQKVRMKRLGTDLTSAQKEMKAKHKAYETAVGILSRRLQEALTDKETAEAELSKLKAQVTDGGNNQALQARIESLQTELQTVTQSKAALEKELQEVISLTSTELEEYQEKILELEDELQESRCFKKRIRRLEEINKKLALELEHEKGKLTGLGQSHNALREHANILETALAKREADLVQLNLQVQAVLKRKEEEDQQMKQLVSKLQEALEKEKAKVKDLKDQVAAAKAEVAHNRRHYRAAVLELAEIKKDLQAKEELVKALQNEASKLQSQDEKHSQEVSHFQEELAEAHLQLQVLQKQLDEQLNKQPITNQEVEDLKWELEQKQREIEAQQQQQELSEQCNRKEMENLQAALQGIKAELEVVQEELSSTRKDKFMLQAKVGELRNSMRTLLQQNQQLKVDFKQSRLRKVGMRAELKGDVNASGPVTPVKIPDCPVPAALLDELLKPTASISKEPLNNLHNCLRQLKQEMDSLQKQMEEHTVTVHQTMSSWSNTEEGLIRLAVHDSALPTCSDENAG</sequence>
<feature type="coiled-coil region" evidence="5">
    <location>
        <begin position="782"/>
        <end position="889"/>
    </location>
</feature>
<keyword evidence="2" id="KW-0963">Cytoplasm</keyword>
<protein>
    <submittedName>
        <fullName evidence="7">Golgin subfamily A member 3-like</fullName>
    </submittedName>
</protein>
<keyword evidence="4 5" id="KW-0175">Coiled coil</keyword>
<evidence type="ECO:0000313" key="7">
    <source>
        <dbReference type="EMBL" id="KPP69204.1"/>
    </source>
</evidence>
<dbReference type="GO" id="GO:0005737">
    <property type="term" value="C:cytoplasm"/>
    <property type="evidence" value="ECO:0007669"/>
    <property type="project" value="UniProtKB-SubCell"/>
</dbReference>
<feature type="coiled-coil region" evidence="5">
    <location>
        <begin position="378"/>
        <end position="523"/>
    </location>
</feature>
<feature type="compositionally biased region" description="Basic and acidic residues" evidence="6">
    <location>
        <begin position="339"/>
        <end position="353"/>
    </location>
</feature>
<dbReference type="InterPro" id="IPR051841">
    <property type="entry name" value="MT-Golgi_org_protein"/>
</dbReference>
<comment type="subcellular location">
    <subcellularLocation>
        <location evidence="1">Cytoplasm</location>
    </subcellularLocation>
</comment>
<evidence type="ECO:0000256" key="2">
    <source>
        <dbReference type="ARBA" id="ARBA00022490"/>
    </source>
</evidence>
<proteinExistence type="predicted"/>
<feature type="region of interest" description="Disordered" evidence="6">
    <location>
        <begin position="1"/>
        <end position="47"/>
    </location>
</feature>
<evidence type="ECO:0000256" key="3">
    <source>
        <dbReference type="ARBA" id="ARBA00022553"/>
    </source>
</evidence>
<name>A0A0P7V7N3_SCLFO</name>
<evidence type="ECO:0000256" key="5">
    <source>
        <dbReference type="SAM" id="Coils"/>
    </source>
</evidence>
<dbReference type="EMBL" id="JARO02004077">
    <property type="protein sequence ID" value="KPP69204.1"/>
    <property type="molecule type" value="Genomic_DNA"/>
</dbReference>
<dbReference type="STRING" id="113540.ENSSFOP00015026563"/>
<reference evidence="7 8" key="1">
    <citation type="submission" date="2015-08" db="EMBL/GenBank/DDBJ databases">
        <title>The genome of the Asian arowana (Scleropages formosus).</title>
        <authorList>
            <person name="Tan M.H."/>
            <person name="Gan H.M."/>
            <person name="Croft L.J."/>
            <person name="Austin C.M."/>
        </authorList>
    </citation>
    <scope>NUCLEOTIDE SEQUENCE [LARGE SCALE GENOMIC DNA]</scope>
    <source>
        <strain evidence="7">Aro1</strain>
    </source>
</reference>
<feature type="region of interest" description="Disordered" evidence="6">
    <location>
        <begin position="339"/>
        <end position="366"/>
    </location>
</feature>
<feature type="non-terminal residue" evidence="7">
    <location>
        <position position="1405"/>
    </location>
</feature>
<keyword evidence="3" id="KW-0597">Phosphoprotein</keyword>
<dbReference type="Proteomes" id="UP000034805">
    <property type="component" value="Unassembled WGS sequence"/>
</dbReference>
<evidence type="ECO:0000256" key="4">
    <source>
        <dbReference type="ARBA" id="ARBA00023054"/>
    </source>
</evidence>
<evidence type="ECO:0000313" key="8">
    <source>
        <dbReference type="Proteomes" id="UP000034805"/>
    </source>
</evidence>
<dbReference type="PANTHER" id="PTHR18902:SF26">
    <property type="entry name" value="GOLGIN SUBFAMILY A MEMBER 3"/>
    <property type="match status" value="1"/>
</dbReference>
<accession>A0A0P7V7N3</accession>
<feature type="compositionally biased region" description="Polar residues" evidence="6">
    <location>
        <begin position="219"/>
        <end position="231"/>
    </location>
</feature>
<feature type="coiled-coil region" evidence="5">
    <location>
        <begin position="609"/>
        <end position="716"/>
    </location>
</feature>
<evidence type="ECO:0000256" key="1">
    <source>
        <dbReference type="ARBA" id="ARBA00004496"/>
    </source>
</evidence>
<evidence type="ECO:0000256" key="6">
    <source>
        <dbReference type="SAM" id="MobiDB-lite"/>
    </source>
</evidence>
<feature type="compositionally biased region" description="Pro residues" evidence="6">
    <location>
        <begin position="30"/>
        <end position="41"/>
    </location>
</feature>
<comment type="caution">
    <text evidence="7">The sequence shown here is derived from an EMBL/GenBank/DDBJ whole genome shotgun (WGS) entry which is preliminary data.</text>
</comment>
<feature type="coiled-coil region" evidence="5">
    <location>
        <begin position="1344"/>
        <end position="1371"/>
    </location>
</feature>
<feature type="compositionally biased region" description="Low complexity" evidence="6">
    <location>
        <begin position="232"/>
        <end position="245"/>
    </location>
</feature>
<feature type="compositionally biased region" description="Low complexity" evidence="6">
    <location>
        <begin position="7"/>
        <end position="22"/>
    </location>
</feature>
<gene>
    <name evidence="7" type="ORF">Z043_112057</name>
</gene>
<feature type="compositionally biased region" description="Low complexity" evidence="6">
    <location>
        <begin position="278"/>
        <end position="289"/>
    </location>
</feature>
<organism evidence="7 8">
    <name type="scientific">Scleropages formosus</name>
    <name type="common">Asian bonytongue</name>
    <name type="synonym">Osteoglossum formosum</name>
    <dbReference type="NCBI Taxonomy" id="113540"/>
    <lineage>
        <taxon>Eukaryota</taxon>
        <taxon>Metazoa</taxon>
        <taxon>Chordata</taxon>
        <taxon>Craniata</taxon>
        <taxon>Vertebrata</taxon>
        <taxon>Euteleostomi</taxon>
        <taxon>Actinopterygii</taxon>
        <taxon>Neopterygii</taxon>
        <taxon>Teleostei</taxon>
        <taxon>Osteoglossocephala</taxon>
        <taxon>Osteoglossomorpha</taxon>
        <taxon>Osteoglossiformes</taxon>
        <taxon>Osteoglossidae</taxon>
        <taxon>Scleropages</taxon>
    </lineage>
</organism>
<feature type="coiled-coil region" evidence="5">
    <location>
        <begin position="1065"/>
        <end position="1289"/>
    </location>
</feature>